<organism evidence="6">
    <name type="scientific">viral metagenome</name>
    <dbReference type="NCBI Taxonomy" id="1070528"/>
    <lineage>
        <taxon>unclassified sequences</taxon>
        <taxon>metagenomes</taxon>
        <taxon>organismal metagenomes</taxon>
    </lineage>
</organism>
<dbReference type="InterPro" id="IPR011051">
    <property type="entry name" value="RmlC_Cupin_sf"/>
</dbReference>
<reference evidence="6" key="1">
    <citation type="journal article" date="2020" name="Nature">
        <title>Giant virus diversity and host interactions through global metagenomics.</title>
        <authorList>
            <person name="Schulz F."/>
            <person name="Roux S."/>
            <person name="Paez-Espino D."/>
            <person name="Jungbluth S."/>
            <person name="Walsh D.A."/>
            <person name="Denef V.J."/>
            <person name="McMahon K.D."/>
            <person name="Konstantinidis K.T."/>
            <person name="Eloe-Fadrosh E.A."/>
            <person name="Kyrpides N.C."/>
            <person name="Woyke T."/>
        </authorList>
    </citation>
    <scope>NUCLEOTIDE SEQUENCE</scope>
    <source>
        <strain evidence="6">GVMAG-S-1017745-26</strain>
    </source>
</reference>
<accession>A0A6C0LZX4</accession>
<proteinExistence type="inferred from homology"/>
<dbReference type="EMBL" id="MN740583">
    <property type="protein sequence ID" value="QHU35124.1"/>
    <property type="molecule type" value="Genomic_DNA"/>
</dbReference>
<evidence type="ECO:0000256" key="1">
    <source>
        <dbReference type="ARBA" id="ARBA00006622"/>
    </source>
</evidence>
<evidence type="ECO:0000256" key="4">
    <source>
        <dbReference type="ARBA" id="ARBA00023002"/>
    </source>
</evidence>
<keyword evidence="3" id="KW-0223">Dioxygenase</keyword>
<dbReference type="AlphaFoldDB" id="A0A6C0LZX4"/>
<protein>
    <recommendedName>
        <fullName evidence="7">Cysteine dioxygenase</fullName>
    </recommendedName>
</protein>
<dbReference type="Pfam" id="PF05995">
    <property type="entry name" value="CDO_I"/>
    <property type="match status" value="1"/>
</dbReference>
<dbReference type="InterPro" id="IPR010300">
    <property type="entry name" value="CDO_1"/>
</dbReference>
<keyword evidence="5" id="KW-0408">Iron</keyword>
<dbReference type="GO" id="GO:0016702">
    <property type="term" value="F:oxidoreductase activity, acting on single donors with incorporation of molecular oxygen, incorporation of two atoms of oxygen"/>
    <property type="evidence" value="ECO:0007669"/>
    <property type="project" value="InterPro"/>
</dbReference>
<dbReference type="PANTHER" id="PTHR12918:SF1">
    <property type="entry name" value="CYSTEINE DIOXYGENASE TYPE 1"/>
    <property type="match status" value="1"/>
</dbReference>
<evidence type="ECO:0000256" key="5">
    <source>
        <dbReference type="ARBA" id="ARBA00023004"/>
    </source>
</evidence>
<dbReference type="GO" id="GO:0008198">
    <property type="term" value="F:ferrous iron binding"/>
    <property type="evidence" value="ECO:0007669"/>
    <property type="project" value="TreeGrafter"/>
</dbReference>
<sequence>MGINSFIKIFKKSYTINDNLFKYMSLINNYKFFNWDKYVTKDKENYFRNTVFRNENFEILIITWLPGQKTPIHYHPKNGCLMKILEGKLKETAFKNNDIFETIYRKNDTSYIHNDIGKYIILNNSDSLAVSIHIYSPPNFYKKN</sequence>
<evidence type="ECO:0008006" key="7">
    <source>
        <dbReference type="Google" id="ProtNLM"/>
    </source>
</evidence>
<name>A0A6C0LZX4_9ZZZZ</name>
<keyword evidence="4" id="KW-0560">Oxidoreductase</keyword>
<dbReference type="Gene3D" id="2.60.120.10">
    <property type="entry name" value="Jelly Rolls"/>
    <property type="match status" value="1"/>
</dbReference>
<dbReference type="CDD" id="cd10548">
    <property type="entry name" value="cupin_CDO"/>
    <property type="match status" value="1"/>
</dbReference>
<dbReference type="PANTHER" id="PTHR12918">
    <property type="entry name" value="CYSTEINE DIOXYGENASE"/>
    <property type="match status" value="1"/>
</dbReference>
<dbReference type="InterPro" id="IPR014710">
    <property type="entry name" value="RmlC-like_jellyroll"/>
</dbReference>
<dbReference type="SUPFAM" id="SSF51182">
    <property type="entry name" value="RmlC-like cupins"/>
    <property type="match status" value="1"/>
</dbReference>
<evidence type="ECO:0000256" key="3">
    <source>
        <dbReference type="ARBA" id="ARBA00022964"/>
    </source>
</evidence>
<evidence type="ECO:0000313" key="6">
    <source>
        <dbReference type="EMBL" id="QHU35124.1"/>
    </source>
</evidence>
<keyword evidence="2" id="KW-0479">Metal-binding</keyword>
<comment type="similarity">
    <text evidence="1">Belongs to the cysteine dioxygenase family.</text>
</comment>
<evidence type="ECO:0000256" key="2">
    <source>
        <dbReference type="ARBA" id="ARBA00022723"/>
    </source>
</evidence>